<sequence length="300" mass="33818">MSDICRDVSTDDAIFSLVHITSPEILQPRYFNSKFRQEAQTDVNLSVNVNVWLGKSRDISSIDVVQGSILAIGVVVRPKDSVHDLDAWVAKYRSLEVKVDIPSANDSSLIKVVKRDDRPATSVPSLKYSFLLLPTYLLERVIPIIAYVNPLEGTACVLPSIKLVGEMFVRNIMAIDVSIMDQFAQVKLSNKDDNCTIEVEDLLLTCADYRLAEGVLPLTLGRKQDIHVVLTSDYRRWHYVNGISMSTAERLYKRDELDSLFLKWHIKGQPGEVRHIWSIVATKKAASLQMYQLAAEGNRL</sequence>
<evidence type="ECO:0000313" key="2">
    <source>
        <dbReference type="Proteomes" id="UP000002173"/>
    </source>
</evidence>
<dbReference type="AlphaFoldDB" id="A7AUR8"/>
<dbReference type="EMBL" id="AAXT01000003">
    <property type="protein sequence ID" value="EDO06679.1"/>
    <property type="molecule type" value="Genomic_DNA"/>
</dbReference>
<dbReference type="InParanoid" id="A7AUR8"/>
<organism evidence="1 2">
    <name type="scientific">Babesia bovis</name>
    <dbReference type="NCBI Taxonomy" id="5865"/>
    <lineage>
        <taxon>Eukaryota</taxon>
        <taxon>Sar</taxon>
        <taxon>Alveolata</taxon>
        <taxon>Apicomplexa</taxon>
        <taxon>Aconoidasida</taxon>
        <taxon>Piroplasmida</taxon>
        <taxon>Babesiidae</taxon>
        <taxon>Babesia</taxon>
    </lineage>
</organism>
<keyword evidence="2" id="KW-1185">Reference proteome</keyword>
<accession>A7AUR8</accession>
<dbReference type="Proteomes" id="UP000002173">
    <property type="component" value="Chromosome 2"/>
</dbReference>
<protein>
    <submittedName>
        <fullName evidence="1">Uncharacterized protein</fullName>
    </submittedName>
</protein>
<name>A7AUR8_BABBO</name>
<proteinExistence type="predicted"/>
<comment type="caution">
    <text evidence="1">The sequence shown here is derived from an EMBL/GenBank/DDBJ whole genome shotgun (WGS) entry which is preliminary data.</text>
</comment>
<gene>
    <name evidence="1" type="ORF">BBOV_II007290</name>
</gene>
<dbReference type="OMA" id="SHKRTIV"/>
<dbReference type="VEuPathDB" id="PiroplasmaDB:BBOV_II007290"/>
<reference evidence="1 2" key="1">
    <citation type="journal article" date="2007" name="PLoS Pathog.">
        <title>Genome sequence of Babesia bovis and comparative analysis of apicomplexan hemoprotozoa.</title>
        <authorList>
            <person name="Brayton K.A."/>
            <person name="Lau A.O.T."/>
            <person name="Herndon D.R."/>
            <person name="Hannick L."/>
            <person name="Kappmeyer L.S."/>
            <person name="Berens S.J."/>
            <person name="Bidwell S.L."/>
            <person name="Brown W.C."/>
            <person name="Crabtree J."/>
            <person name="Fadrosh D."/>
            <person name="Feldblum T."/>
            <person name="Forberger H.A."/>
            <person name="Haas B.J."/>
            <person name="Howell J.M."/>
            <person name="Khouri H."/>
            <person name="Koo H."/>
            <person name="Mann D.J."/>
            <person name="Norimine J."/>
            <person name="Paulsen I.T."/>
            <person name="Radune D."/>
            <person name="Ren Q."/>
            <person name="Smith R.K. Jr."/>
            <person name="Suarez C.E."/>
            <person name="White O."/>
            <person name="Wortman J.R."/>
            <person name="Knowles D.P. Jr."/>
            <person name="McElwain T.F."/>
            <person name="Nene V.M."/>
        </authorList>
    </citation>
    <scope>NUCLEOTIDE SEQUENCE [LARGE SCALE GENOMIC DNA]</scope>
    <source>
        <strain evidence="1">T2Bo</strain>
    </source>
</reference>
<evidence type="ECO:0000313" key="1">
    <source>
        <dbReference type="EMBL" id="EDO06679.1"/>
    </source>
</evidence>